<dbReference type="PANTHER" id="PTHR11439:SF495">
    <property type="entry name" value="REVERSE TRANSCRIPTASE, RNA-DEPENDENT DNA POLYMERASE-RELATED"/>
    <property type="match status" value="1"/>
</dbReference>
<feature type="region of interest" description="Disordered" evidence="1">
    <location>
        <begin position="172"/>
        <end position="211"/>
    </location>
</feature>
<dbReference type="InterPro" id="IPR043502">
    <property type="entry name" value="DNA/RNA_pol_sf"/>
</dbReference>
<comment type="caution">
    <text evidence="4">The sequence shown here is derived from an EMBL/GenBank/DDBJ whole genome shotgun (WGS) entry which is preliminary data.</text>
</comment>
<evidence type="ECO:0000259" key="3">
    <source>
        <dbReference type="Pfam" id="PF25597"/>
    </source>
</evidence>
<gene>
    <name evidence="4" type="ORF">OSB04_005985</name>
</gene>
<dbReference type="Pfam" id="PF25597">
    <property type="entry name" value="SH3_retrovirus"/>
    <property type="match status" value="1"/>
</dbReference>
<evidence type="ECO:0000256" key="1">
    <source>
        <dbReference type="SAM" id="MobiDB-lite"/>
    </source>
</evidence>
<dbReference type="CDD" id="cd09272">
    <property type="entry name" value="RNase_HI_RT_Ty1"/>
    <property type="match status" value="1"/>
</dbReference>
<dbReference type="SUPFAM" id="SSF56672">
    <property type="entry name" value="DNA/RNA polymerases"/>
    <property type="match status" value="1"/>
</dbReference>
<dbReference type="AlphaFoldDB" id="A0AA38WQ26"/>
<protein>
    <recommendedName>
        <fullName evidence="6">Reverse transcriptase Ty1/copia-type domain-containing protein</fullName>
    </recommendedName>
</protein>
<dbReference type="Proteomes" id="UP001172457">
    <property type="component" value="Chromosome 2"/>
</dbReference>
<feature type="domain" description="Reverse transcriptase Ty1/copia-type" evidence="2">
    <location>
        <begin position="236"/>
        <end position="475"/>
    </location>
</feature>
<dbReference type="Pfam" id="PF07727">
    <property type="entry name" value="RVT_2"/>
    <property type="match status" value="1"/>
</dbReference>
<evidence type="ECO:0000313" key="4">
    <source>
        <dbReference type="EMBL" id="KAJ9560825.1"/>
    </source>
</evidence>
<dbReference type="PANTHER" id="PTHR11439">
    <property type="entry name" value="GAG-POL-RELATED RETROTRANSPOSON"/>
    <property type="match status" value="1"/>
</dbReference>
<sequence length="712" mass="80618">MLADSKLPITFWAEAVNTTCYVQSRVLIIKSKGKTPYELFEKKKPYIGFLKPFGCPCTILDTKTHLGKFESKSDDGFLVGYSSQSKALTVFNSSTRIIEESDNVKCNENTPNIPGSGPNWLFDIDSLSNFLNMSSAVITGSGTEQVQETNPTFVMFPMPFVDSNDACATAAEKSDDQLIVESSETTDEIPTLEEGPQRDQEPEVNDSNLGVDLPEEPLHLTRTQKNHPPTLFVLQHVWDLVDLPRGHRVIGTKWIFRNKTDERGIVIKNKARLVAQGYTQEEGIDYDDVFAPVARIEAIRLFLAFASYKGFKVYQMDVMSAFLYGTIDEEVYVSQPPGFEDPKYPDKVYKLRKALYGLHQAARAWYDTLSSYLLENKFERGVIDKTLFIKRTKTDILLVQIYVDDIIFGSTKDDMCKEFEELMHKKFKMSSMGELTFFLGLQKTDGIFINQSKYVASTLQKFGMNDAKPASTPMETHKHLTADVEGEEVDVHHYRSMIGSLMYLTASRADIMFAVCVCARYLVRPKESHLHAVKRIFKYLKGQPRLGLWYPNDSSFDLVAYTDSDYGGANLDRKSTSGGCQFLGGRLVSWQCKKQTTVSQSTTEAEYIAASQCCSRVLWIQNQMQDYGVSFLQTPIYIDNNSASSIVNNPVKHSKTKHIEIKYHFIRDCNEKKLIQVLKVHTDDQYADLFTKAFDVGKFTFLVTGVGIMNSE</sequence>
<evidence type="ECO:0008006" key="6">
    <source>
        <dbReference type="Google" id="ProtNLM"/>
    </source>
</evidence>
<feature type="domain" description="Retroviral polymerase SH3-like" evidence="3">
    <location>
        <begin position="55"/>
        <end position="110"/>
    </location>
</feature>
<accession>A0AA38WQ26</accession>
<reference evidence="4" key="1">
    <citation type="submission" date="2023-03" db="EMBL/GenBank/DDBJ databases">
        <title>Chromosome-scale reference genome and RAD-based genetic map of yellow starthistle (Centaurea solstitialis) reveal putative structural variation and QTLs associated with invader traits.</title>
        <authorList>
            <person name="Reatini B."/>
            <person name="Cang F.A."/>
            <person name="Jiang Q."/>
            <person name="Mckibben M.T.W."/>
            <person name="Barker M.S."/>
            <person name="Rieseberg L.H."/>
            <person name="Dlugosch K.M."/>
        </authorList>
    </citation>
    <scope>NUCLEOTIDE SEQUENCE</scope>
    <source>
        <strain evidence="4">CAN-66</strain>
        <tissue evidence="4">Leaf</tissue>
    </source>
</reference>
<keyword evidence="5" id="KW-1185">Reference proteome</keyword>
<dbReference type="InterPro" id="IPR013103">
    <property type="entry name" value="RVT_2"/>
</dbReference>
<proteinExistence type="predicted"/>
<evidence type="ECO:0000313" key="5">
    <source>
        <dbReference type="Proteomes" id="UP001172457"/>
    </source>
</evidence>
<name>A0AA38WQ26_9ASTR</name>
<dbReference type="EMBL" id="JARYMX010000002">
    <property type="protein sequence ID" value="KAJ9560825.1"/>
    <property type="molecule type" value="Genomic_DNA"/>
</dbReference>
<organism evidence="4 5">
    <name type="scientific">Centaurea solstitialis</name>
    <name type="common">yellow star-thistle</name>
    <dbReference type="NCBI Taxonomy" id="347529"/>
    <lineage>
        <taxon>Eukaryota</taxon>
        <taxon>Viridiplantae</taxon>
        <taxon>Streptophyta</taxon>
        <taxon>Embryophyta</taxon>
        <taxon>Tracheophyta</taxon>
        <taxon>Spermatophyta</taxon>
        <taxon>Magnoliopsida</taxon>
        <taxon>eudicotyledons</taxon>
        <taxon>Gunneridae</taxon>
        <taxon>Pentapetalae</taxon>
        <taxon>asterids</taxon>
        <taxon>campanulids</taxon>
        <taxon>Asterales</taxon>
        <taxon>Asteraceae</taxon>
        <taxon>Carduoideae</taxon>
        <taxon>Cardueae</taxon>
        <taxon>Centaureinae</taxon>
        <taxon>Centaurea</taxon>
    </lineage>
</organism>
<dbReference type="InterPro" id="IPR057670">
    <property type="entry name" value="SH3_retrovirus"/>
</dbReference>
<evidence type="ECO:0000259" key="2">
    <source>
        <dbReference type="Pfam" id="PF07727"/>
    </source>
</evidence>